<dbReference type="EMBL" id="AOIN01000064">
    <property type="protein sequence ID" value="ELY98335.1"/>
    <property type="molecule type" value="Genomic_DNA"/>
</dbReference>
<evidence type="ECO:0000259" key="4">
    <source>
        <dbReference type="Pfam" id="PF00127"/>
    </source>
</evidence>
<dbReference type="GO" id="GO:0005507">
    <property type="term" value="F:copper ion binding"/>
    <property type="evidence" value="ECO:0007669"/>
    <property type="project" value="InterPro"/>
</dbReference>
<dbReference type="PROSITE" id="PS51318">
    <property type="entry name" value="TAT"/>
    <property type="match status" value="1"/>
</dbReference>
<feature type="non-terminal residue" evidence="5">
    <location>
        <position position="174"/>
    </location>
</feature>
<evidence type="ECO:0000313" key="6">
    <source>
        <dbReference type="Proteomes" id="UP000011693"/>
    </source>
</evidence>
<keyword evidence="6" id="KW-1185">Reference proteome</keyword>
<dbReference type="InterPro" id="IPR000923">
    <property type="entry name" value="BlueCu_1"/>
</dbReference>
<dbReference type="AlphaFoldDB" id="M0AHZ7"/>
<dbReference type="Pfam" id="PF00127">
    <property type="entry name" value="Copper-bind"/>
    <property type="match status" value="1"/>
</dbReference>
<comment type="caution">
    <text evidence="5">The sequence shown here is derived from an EMBL/GenBank/DDBJ whole genome shotgun (WGS) entry which is preliminary data.</text>
</comment>
<evidence type="ECO:0000256" key="2">
    <source>
        <dbReference type="ARBA" id="ARBA00023008"/>
    </source>
</evidence>
<accession>M0AHZ7</accession>
<keyword evidence="2" id="KW-0186">Copper</keyword>
<dbReference type="Proteomes" id="UP000011693">
    <property type="component" value="Unassembled WGS sequence"/>
</dbReference>
<name>M0AHZ7_9EURY</name>
<evidence type="ECO:0000256" key="3">
    <source>
        <dbReference type="SAM" id="MobiDB-lite"/>
    </source>
</evidence>
<feature type="region of interest" description="Disordered" evidence="3">
    <location>
        <begin position="27"/>
        <end position="59"/>
    </location>
</feature>
<dbReference type="RefSeq" id="WP_006167927.1">
    <property type="nucleotide sequence ID" value="NZ_AOIN01000064.1"/>
</dbReference>
<evidence type="ECO:0000256" key="1">
    <source>
        <dbReference type="ARBA" id="ARBA00022723"/>
    </source>
</evidence>
<gene>
    <name evidence="5" type="ORF">C482_12487</name>
</gene>
<protein>
    <submittedName>
        <fullName evidence="5">Blue (Type 1) copper domain-containing protein</fullName>
    </submittedName>
</protein>
<dbReference type="OrthoDB" id="6744at2157"/>
<keyword evidence="1" id="KW-0479">Metal-binding</keyword>
<dbReference type="Gene3D" id="2.60.40.420">
    <property type="entry name" value="Cupredoxins - blue copper proteins"/>
    <property type="match status" value="1"/>
</dbReference>
<feature type="compositionally biased region" description="Acidic residues" evidence="3">
    <location>
        <begin position="32"/>
        <end position="59"/>
    </location>
</feature>
<evidence type="ECO:0000313" key="5">
    <source>
        <dbReference type="EMBL" id="ELY98335.1"/>
    </source>
</evidence>
<organism evidence="5 6">
    <name type="scientific">Natrialba chahannaoensis JCM 10990</name>
    <dbReference type="NCBI Taxonomy" id="1227492"/>
    <lineage>
        <taxon>Archaea</taxon>
        <taxon>Methanobacteriati</taxon>
        <taxon>Methanobacteriota</taxon>
        <taxon>Stenosarchaea group</taxon>
        <taxon>Halobacteria</taxon>
        <taxon>Halobacteriales</taxon>
        <taxon>Natrialbaceae</taxon>
        <taxon>Natrialba</taxon>
    </lineage>
</organism>
<reference evidence="5 6" key="1">
    <citation type="journal article" date="2014" name="PLoS Genet.">
        <title>Phylogenetically driven sequencing of extremely halophilic archaea reveals strategies for static and dynamic osmo-response.</title>
        <authorList>
            <person name="Becker E.A."/>
            <person name="Seitzer P.M."/>
            <person name="Tritt A."/>
            <person name="Larsen D."/>
            <person name="Krusor M."/>
            <person name="Yao A.I."/>
            <person name="Wu D."/>
            <person name="Madern D."/>
            <person name="Eisen J.A."/>
            <person name="Darling A.E."/>
            <person name="Facciotti M.T."/>
        </authorList>
    </citation>
    <scope>NUCLEOTIDE SEQUENCE [LARGE SCALE GENOMIC DNA]</scope>
    <source>
        <strain evidence="5 6">JCM 10990</strain>
    </source>
</reference>
<proteinExistence type="predicted"/>
<dbReference type="STRING" id="1227492.C482_12487"/>
<dbReference type="InterPro" id="IPR006311">
    <property type="entry name" value="TAT_signal"/>
</dbReference>
<feature type="domain" description="Blue (type 1) copper" evidence="4">
    <location>
        <begin position="96"/>
        <end position="166"/>
    </location>
</feature>
<dbReference type="InterPro" id="IPR008972">
    <property type="entry name" value="Cupredoxin"/>
</dbReference>
<dbReference type="GO" id="GO:0009055">
    <property type="term" value="F:electron transfer activity"/>
    <property type="evidence" value="ECO:0007669"/>
    <property type="project" value="InterPro"/>
</dbReference>
<sequence>MAENNSTTRRTILKVSGAVGATAFLAGCADDNGNDDENDDDDPAPDENDNDEADVEDWEDVDEIMLDGITSGWVGMEPDVIADEENPTLVLFEGESYDITWENGDGAQHNIEIVDEDDEVVDDLETDNMDEEGETQTLEVDEVTDEMAEYVCRPHETQMRGEIDVQELSLIHIS</sequence>